<reference evidence="1 2" key="1">
    <citation type="submission" date="2017-09" db="EMBL/GenBank/DDBJ databases">
        <title>Large-scale bioinformatics analysis of Bacillus genomes uncovers conserved roles of natural products in bacterial physiology.</title>
        <authorList>
            <consortium name="Agbiome Team Llc"/>
            <person name="Bleich R.M."/>
            <person name="Grubbs K.J."/>
            <person name="Santa Maria K.C."/>
            <person name="Allen S.E."/>
            <person name="Farag S."/>
            <person name="Shank E.A."/>
            <person name="Bowers A."/>
        </authorList>
    </citation>
    <scope>NUCLEOTIDE SEQUENCE [LARGE SCALE GENOMIC DNA]</scope>
    <source>
        <strain evidence="1 2">AFS009893</strain>
    </source>
</reference>
<protein>
    <submittedName>
        <fullName evidence="1">Uncharacterized protein</fullName>
    </submittedName>
</protein>
<name>A0A2B6RAL6_9BACI</name>
<dbReference type="EMBL" id="NUDP01000137">
    <property type="protein sequence ID" value="PEM63834.1"/>
    <property type="molecule type" value="Genomic_DNA"/>
</dbReference>
<accession>A0A2B6RAL6</accession>
<evidence type="ECO:0000313" key="1">
    <source>
        <dbReference type="EMBL" id="PEM63834.1"/>
    </source>
</evidence>
<comment type="caution">
    <text evidence="1">The sequence shown here is derived from an EMBL/GenBank/DDBJ whole genome shotgun (WGS) entry which is preliminary data.</text>
</comment>
<proteinExistence type="predicted"/>
<evidence type="ECO:0000313" key="2">
    <source>
        <dbReference type="Proteomes" id="UP000219775"/>
    </source>
</evidence>
<sequence length="73" mass="8672">MDIFSFNLLFFLVLILLKINFISALNTELKKESKNYLIITINCLFIIIFLWLSITVFLEITLILRRNFDNLSL</sequence>
<dbReference type="Proteomes" id="UP000219775">
    <property type="component" value="Unassembled WGS sequence"/>
</dbReference>
<gene>
    <name evidence="1" type="ORF">CN613_27505</name>
</gene>
<organism evidence="1 2">
    <name type="scientific">Bacillus pseudomycoides</name>
    <dbReference type="NCBI Taxonomy" id="64104"/>
    <lineage>
        <taxon>Bacteria</taxon>
        <taxon>Bacillati</taxon>
        <taxon>Bacillota</taxon>
        <taxon>Bacilli</taxon>
        <taxon>Bacillales</taxon>
        <taxon>Bacillaceae</taxon>
        <taxon>Bacillus</taxon>
        <taxon>Bacillus cereus group</taxon>
    </lineage>
</organism>
<dbReference type="AlphaFoldDB" id="A0A2B6RAL6"/>